<gene>
    <name evidence="2" type="ORF">CCUS01_06082</name>
</gene>
<feature type="region of interest" description="Disordered" evidence="1">
    <location>
        <begin position="1"/>
        <end position="28"/>
    </location>
</feature>
<evidence type="ECO:0000256" key="1">
    <source>
        <dbReference type="SAM" id="MobiDB-lite"/>
    </source>
</evidence>
<protein>
    <submittedName>
        <fullName evidence="2">Uncharacterized protein</fullName>
    </submittedName>
</protein>
<proteinExistence type="predicted"/>
<comment type="caution">
    <text evidence="2">The sequence shown here is derived from an EMBL/GenBank/DDBJ whole genome shotgun (WGS) entry which is preliminary data.</text>
</comment>
<feature type="compositionally biased region" description="Low complexity" evidence="1">
    <location>
        <begin position="13"/>
        <end position="23"/>
    </location>
</feature>
<sequence length="173" mass="19113">MTRLLSGSIVPGPHCSQSSSVPSAPSPHFPNASHYTRLSRCAGRLPSWQRNAVEANPRKLLSWVVDRGRVSVELATMPSRIPNMEPAHRRTRGGAGNPMGRKTRATPTGYRLRENHVLPGLTVAQGRVSCKFIVFFLAYYTWLRVGRAQSCGKARRWCGSFPMQIPLSIPSSC</sequence>
<keyword evidence="3" id="KW-1185">Reference proteome</keyword>
<feature type="region of interest" description="Disordered" evidence="1">
    <location>
        <begin position="83"/>
        <end position="106"/>
    </location>
</feature>
<accession>A0AAI9V7U9</accession>
<reference evidence="2" key="1">
    <citation type="submission" date="2016-11" db="EMBL/GenBank/DDBJ databases">
        <title>The genome sequence of Colletotrichum cuscutae.</title>
        <authorList>
            <person name="Baroncelli R."/>
        </authorList>
    </citation>
    <scope>NUCLEOTIDE SEQUENCE</scope>
    <source>
        <strain evidence="2">IMI 304802</strain>
    </source>
</reference>
<organism evidence="2 3">
    <name type="scientific">Colletotrichum cuscutae</name>
    <dbReference type="NCBI Taxonomy" id="1209917"/>
    <lineage>
        <taxon>Eukaryota</taxon>
        <taxon>Fungi</taxon>
        <taxon>Dikarya</taxon>
        <taxon>Ascomycota</taxon>
        <taxon>Pezizomycotina</taxon>
        <taxon>Sordariomycetes</taxon>
        <taxon>Hypocreomycetidae</taxon>
        <taxon>Glomerellales</taxon>
        <taxon>Glomerellaceae</taxon>
        <taxon>Colletotrichum</taxon>
        <taxon>Colletotrichum acutatum species complex</taxon>
    </lineage>
</organism>
<name>A0AAI9V7U9_9PEZI</name>
<evidence type="ECO:0000313" key="2">
    <source>
        <dbReference type="EMBL" id="KAK1471598.1"/>
    </source>
</evidence>
<dbReference type="EMBL" id="MPDP01000201">
    <property type="protein sequence ID" value="KAK1471598.1"/>
    <property type="molecule type" value="Genomic_DNA"/>
</dbReference>
<dbReference type="Proteomes" id="UP001239213">
    <property type="component" value="Unassembled WGS sequence"/>
</dbReference>
<evidence type="ECO:0000313" key="3">
    <source>
        <dbReference type="Proteomes" id="UP001239213"/>
    </source>
</evidence>
<dbReference type="AlphaFoldDB" id="A0AAI9V7U9"/>